<feature type="transmembrane region" description="Helical" evidence="7">
    <location>
        <begin position="20"/>
        <end position="43"/>
    </location>
</feature>
<evidence type="ECO:0000313" key="11">
    <source>
        <dbReference type="Proteomes" id="UP000886476"/>
    </source>
</evidence>
<organism evidence="10 11">
    <name type="scientific">Bradyrhizobium aeschynomenes</name>
    <dbReference type="NCBI Taxonomy" id="2734909"/>
    <lineage>
        <taxon>Bacteria</taxon>
        <taxon>Pseudomonadati</taxon>
        <taxon>Pseudomonadota</taxon>
        <taxon>Alphaproteobacteria</taxon>
        <taxon>Hyphomicrobiales</taxon>
        <taxon>Nitrobacteraceae</taxon>
        <taxon>Bradyrhizobium</taxon>
    </lineage>
</organism>
<evidence type="ECO:0000259" key="9">
    <source>
        <dbReference type="Pfam" id="PF12704"/>
    </source>
</evidence>
<accession>A0ABX2C9U1</accession>
<name>A0ABX2C9U1_9BRAD</name>
<dbReference type="Pfam" id="PF02687">
    <property type="entry name" value="FtsX"/>
    <property type="match status" value="1"/>
</dbReference>
<feature type="transmembrane region" description="Helical" evidence="7">
    <location>
        <begin position="343"/>
        <end position="364"/>
    </location>
</feature>
<keyword evidence="5 7" id="KW-1133">Transmembrane helix</keyword>
<dbReference type="InterPro" id="IPR051125">
    <property type="entry name" value="ABC-4/HrtB_transporter"/>
</dbReference>
<keyword evidence="4 7" id="KW-0812">Transmembrane</keyword>
<keyword evidence="6 7" id="KW-0472">Membrane</keyword>
<keyword evidence="2" id="KW-0813">Transport</keyword>
<evidence type="ECO:0000256" key="1">
    <source>
        <dbReference type="ARBA" id="ARBA00004651"/>
    </source>
</evidence>
<feature type="transmembrane region" description="Helical" evidence="7">
    <location>
        <begin position="246"/>
        <end position="279"/>
    </location>
</feature>
<evidence type="ECO:0000256" key="5">
    <source>
        <dbReference type="ARBA" id="ARBA00022989"/>
    </source>
</evidence>
<evidence type="ECO:0000256" key="6">
    <source>
        <dbReference type="ARBA" id="ARBA00023136"/>
    </source>
</evidence>
<evidence type="ECO:0000259" key="8">
    <source>
        <dbReference type="Pfam" id="PF02687"/>
    </source>
</evidence>
<sequence>MSLQFRLASRNLFHDRLRFIATIIGIIFSIVLVTVQMGLYVGFRRMVTTMIDHAPAQLWIMPVGTKCFEDPSLLDERQRFRALAVPGVAEATPLVIGYAQWRLPQGTTTPVFVVGSELRGLGLHPWNVVEGRLDDLSVPGAVAVDQTYFERLGISGVEQTAELRDRKVQVMAVSKGIRSFTTTPYVFTDVERARSYTGTPASKASYLLVRLAPEADLWKVQQGLRDSLGNVEVLTAAEFRSRSRSFWLFGTGAGAALFAGALLGVIVGTVIVAQTLYSSTKDHLTEFATLRAIGSSSRYIYTVIIWQALLSAIVGFAGAAGIGKIVAAATAESALPVIMTPMLTVALFLLTVTMCVGSAVAAIVKVMRIDPAMVFSR</sequence>
<evidence type="ECO:0000256" key="2">
    <source>
        <dbReference type="ARBA" id="ARBA00022448"/>
    </source>
</evidence>
<dbReference type="InterPro" id="IPR003838">
    <property type="entry name" value="ABC3_permease_C"/>
</dbReference>
<proteinExistence type="predicted"/>
<dbReference type="Proteomes" id="UP000886476">
    <property type="component" value="Unassembled WGS sequence"/>
</dbReference>
<dbReference type="InterPro" id="IPR025857">
    <property type="entry name" value="MacB_PCD"/>
</dbReference>
<feature type="domain" description="ABC3 transporter permease C-terminal" evidence="8">
    <location>
        <begin position="261"/>
        <end position="371"/>
    </location>
</feature>
<evidence type="ECO:0000256" key="4">
    <source>
        <dbReference type="ARBA" id="ARBA00022692"/>
    </source>
</evidence>
<gene>
    <name evidence="10" type="ORF">HL667_08505</name>
</gene>
<feature type="transmembrane region" description="Helical" evidence="7">
    <location>
        <begin position="299"/>
        <end position="322"/>
    </location>
</feature>
<evidence type="ECO:0000313" key="10">
    <source>
        <dbReference type="EMBL" id="NPU65031.1"/>
    </source>
</evidence>
<dbReference type="RefSeq" id="WP_172110114.1">
    <property type="nucleotide sequence ID" value="NZ_JABFDN010000002.1"/>
</dbReference>
<reference evidence="10" key="1">
    <citation type="submission" date="2020-05" db="EMBL/GenBank/DDBJ databases">
        <title>Nod-independent and nitrogen-fixing Bradyrhizobium aeschynomene sp. nov. isolated from nodules of Aeschynomene indica.</title>
        <authorList>
            <person name="Zhang Z."/>
        </authorList>
    </citation>
    <scope>NUCLEOTIDE SEQUENCE</scope>
    <source>
        <strain evidence="10">83012</strain>
    </source>
</reference>
<evidence type="ECO:0000256" key="3">
    <source>
        <dbReference type="ARBA" id="ARBA00022475"/>
    </source>
</evidence>
<feature type="domain" description="MacB-like periplasmic core" evidence="9">
    <location>
        <begin position="20"/>
        <end position="225"/>
    </location>
</feature>
<dbReference type="PIRSF" id="PIRSF031773">
    <property type="entry name" value="DevC"/>
    <property type="match status" value="1"/>
</dbReference>
<keyword evidence="11" id="KW-1185">Reference proteome</keyword>
<protein>
    <submittedName>
        <fullName evidence="10">FtsX-like permease family protein</fullName>
    </submittedName>
</protein>
<comment type="subcellular location">
    <subcellularLocation>
        <location evidence="1">Cell membrane</location>
        <topology evidence="1">Multi-pass membrane protein</topology>
    </subcellularLocation>
</comment>
<dbReference type="PANTHER" id="PTHR43738">
    <property type="entry name" value="ABC TRANSPORTER, MEMBRANE PROTEIN"/>
    <property type="match status" value="1"/>
</dbReference>
<dbReference type="EMBL" id="JABFDN010000002">
    <property type="protein sequence ID" value="NPU65031.1"/>
    <property type="molecule type" value="Genomic_DNA"/>
</dbReference>
<comment type="caution">
    <text evidence="10">The sequence shown here is derived from an EMBL/GenBank/DDBJ whole genome shotgun (WGS) entry which is preliminary data.</text>
</comment>
<evidence type="ECO:0000256" key="7">
    <source>
        <dbReference type="SAM" id="Phobius"/>
    </source>
</evidence>
<dbReference type="InterPro" id="IPR005891">
    <property type="entry name" value="DevC"/>
</dbReference>
<dbReference type="Pfam" id="PF12704">
    <property type="entry name" value="MacB_PCD"/>
    <property type="match status" value="1"/>
</dbReference>
<keyword evidence="3" id="KW-1003">Cell membrane</keyword>
<dbReference type="PANTHER" id="PTHR43738:SF1">
    <property type="entry name" value="HEMIN TRANSPORT SYSTEM PERMEASE PROTEIN HRTB-RELATED"/>
    <property type="match status" value="1"/>
</dbReference>